<dbReference type="Proteomes" id="UP000683139">
    <property type="component" value="Unassembled WGS sequence"/>
</dbReference>
<dbReference type="SUPFAM" id="SSF56784">
    <property type="entry name" value="HAD-like"/>
    <property type="match status" value="1"/>
</dbReference>
<dbReference type="InterPro" id="IPR036412">
    <property type="entry name" value="HAD-like_sf"/>
</dbReference>
<protein>
    <submittedName>
        <fullName evidence="4">Haloacid dehalogenase</fullName>
    </submittedName>
</protein>
<sequence>MRKVIVFDLDDTLYDEYEYVKSGFQAVSEYLWREFGFDTNETYNRMWNSLKCEGRGTIFDGLLKYFGITQRKYVKKCLSVYRLHQPEIILPKESNEILRQLHKKVPLYLVTDGNKVVQANKIYALRLEMYMKKCYITYRYGHAKSKPSPYCFQLIAKSEGVSTADIVYIGDNPKKDFVGIKPLGFRTIRVMTGQHSQVEMPIQYEAELRINHISDLIPALKQIWCNFVIEG</sequence>
<dbReference type="GO" id="GO:0046872">
    <property type="term" value="F:metal ion binding"/>
    <property type="evidence" value="ECO:0007669"/>
    <property type="project" value="UniProtKB-KW"/>
</dbReference>
<keyword evidence="2" id="KW-0378">Hydrolase</keyword>
<proteinExistence type="predicted"/>
<gene>
    <name evidence="4" type="ORF">J40TS1_47560</name>
</gene>
<dbReference type="SFLD" id="SFLDG01129">
    <property type="entry name" value="C1.5:_HAD__Beta-PGM__Phosphata"/>
    <property type="match status" value="1"/>
</dbReference>
<comment type="caution">
    <text evidence="4">The sequence shown here is derived from an EMBL/GenBank/DDBJ whole genome shotgun (WGS) entry which is preliminary data.</text>
</comment>
<dbReference type="Gene3D" id="1.10.150.520">
    <property type="match status" value="1"/>
</dbReference>
<evidence type="ECO:0000313" key="4">
    <source>
        <dbReference type="EMBL" id="GIP19114.1"/>
    </source>
</evidence>
<accession>A0A919YW02</accession>
<evidence type="ECO:0000256" key="3">
    <source>
        <dbReference type="ARBA" id="ARBA00022842"/>
    </source>
</evidence>
<dbReference type="Pfam" id="PF00702">
    <property type="entry name" value="Hydrolase"/>
    <property type="match status" value="1"/>
</dbReference>
<evidence type="ECO:0000256" key="2">
    <source>
        <dbReference type="ARBA" id="ARBA00022801"/>
    </source>
</evidence>
<dbReference type="Gene3D" id="3.40.50.1000">
    <property type="entry name" value="HAD superfamily/HAD-like"/>
    <property type="match status" value="1"/>
</dbReference>
<dbReference type="InterPro" id="IPR051400">
    <property type="entry name" value="HAD-like_hydrolase"/>
</dbReference>
<dbReference type="SFLD" id="SFLDS00003">
    <property type="entry name" value="Haloacid_Dehalogenase"/>
    <property type="match status" value="1"/>
</dbReference>
<dbReference type="InterPro" id="IPR023214">
    <property type="entry name" value="HAD_sf"/>
</dbReference>
<dbReference type="PANTHER" id="PTHR46470">
    <property type="entry name" value="N-ACYLNEURAMINATE-9-PHOSPHATASE"/>
    <property type="match status" value="1"/>
</dbReference>
<reference evidence="4" key="1">
    <citation type="submission" date="2021-03" db="EMBL/GenBank/DDBJ databases">
        <title>Antimicrobial resistance genes in bacteria isolated from Japanese honey, and their potential for conferring macrolide and lincosamide resistance in the American foulbrood pathogen Paenibacillus larvae.</title>
        <authorList>
            <person name="Okamoto M."/>
            <person name="Kumagai M."/>
            <person name="Kanamori H."/>
            <person name="Takamatsu D."/>
        </authorList>
    </citation>
    <scope>NUCLEOTIDE SEQUENCE</scope>
    <source>
        <strain evidence="4">J40TS1</strain>
    </source>
</reference>
<dbReference type="AlphaFoldDB" id="A0A919YW02"/>
<evidence type="ECO:0000313" key="5">
    <source>
        <dbReference type="Proteomes" id="UP000683139"/>
    </source>
</evidence>
<keyword evidence="1" id="KW-0479">Metal-binding</keyword>
<dbReference type="RefSeq" id="WP_213519770.1">
    <property type="nucleotide sequence ID" value="NZ_BOSE01000012.1"/>
</dbReference>
<dbReference type="GO" id="GO:0016791">
    <property type="term" value="F:phosphatase activity"/>
    <property type="evidence" value="ECO:0007669"/>
    <property type="project" value="TreeGrafter"/>
</dbReference>
<evidence type="ECO:0000256" key="1">
    <source>
        <dbReference type="ARBA" id="ARBA00022723"/>
    </source>
</evidence>
<organism evidence="4 5">
    <name type="scientific">Paenibacillus montaniterrae</name>
    <dbReference type="NCBI Taxonomy" id="429341"/>
    <lineage>
        <taxon>Bacteria</taxon>
        <taxon>Bacillati</taxon>
        <taxon>Bacillota</taxon>
        <taxon>Bacilli</taxon>
        <taxon>Bacillales</taxon>
        <taxon>Paenibacillaceae</taxon>
        <taxon>Paenibacillus</taxon>
    </lineage>
</organism>
<dbReference type="EMBL" id="BOSE01000012">
    <property type="protein sequence ID" value="GIP19114.1"/>
    <property type="molecule type" value="Genomic_DNA"/>
</dbReference>
<keyword evidence="5" id="KW-1185">Reference proteome</keyword>
<keyword evidence="3" id="KW-0460">Magnesium</keyword>
<name>A0A919YW02_9BACL</name>
<dbReference type="PANTHER" id="PTHR46470:SF2">
    <property type="entry name" value="GLYCERALDEHYDE 3-PHOSPHATE PHOSPHATASE"/>
    <property type="match status" value="1"/>
</dbReference>